<sequence length="153" mass="17484">MAEERKVSVTSASKQAVGVGNADYAAIFRFTSGEGDFSSGRLEDREMDVIRFGRWDYQSECGIGERPSPRFALEGLGTQKDKTSQRVEEYKSLPETLILQSTLFIIAEERRVCLSPQHPSRQLALEMLIIQRFHFCFRCINMDETVGWRVRLA</sequence>
<comment type="caution">
    <text evidence="1">The sequence shown here is derived from an EMBL/GenBank/DDBJ whole genome shotgun (WGS) entry which is preliminary data.</text>
</comment>
<protein>
    <submittedName>
        <fullName evidence="1">Uncharacterized protein</fullName>
    </submittedName>
</protein>
<organism evidence="1 2">
    <name type="scientific">Caerostris extrusa</name>
    <name type="common">Bark spider</name>
    <name type="synonym">Caerostris bankana</name>
    <dbReference type="NCBI Taxonomy" id="172846"/>
    <lineage>
        <taxon>Eukaryota</taxon>
        <taxon>Metazoa</taxon>
        <taxon>Ecdysozoa</taxon>
        <taxon>Arthropoda</taxon>
        <taxon>Chelicerata</taxon>
        <taxon>Arachnida</taxon>
        <taxon>Araneae</taxon>
        <taxon>Araneomorphae</taxon>
        <taxon>Entelegynae</taxon>
        <taxon>Araneoidea</taxon>
        <taxon>Araneidae</taxon>
        <taxon>Caerostris</taxon>
    </lineage>
</organism>
<keyword evidence="2" id="KW-1185">Reference proteome</keyword>
<dbReference type="AlphaFoldDB" id="A0AAV4QJF1"/>
<evidence type="ECO:0000313" key="2">
    <source>
        <dbReference type="Proteomes" id="UP001054945"/>
    </source>
</evidence>
<accession>A0AAV4QJF1</accession>
<dbReference type="EMBL" id="BPLR01006208">
    <property type="protein sequence ID" value="GIY08165.1"/>
    <property type="molecule type" value="Genomic_DNA"/>
</dbReference>
<name>A0AAV4QJF1_CAEEX</name>
<dbReference type="Proteomes" id="UP001054945">
    <property type="component" value="Unassembled WGS sequence"/>
</dbReference>
<gene>
    <name evidence="1" type="ORF">CEXT_240591</name>
</gene>
<evidence type="ECO:0000313" key="1">
    <source>
        <dbReference type="EMBL" id="GIY08165.1"/>
    </source>
</evidence>
<proteinExistence type="predicted"/>
<reference evidence="1 2" key="1">
    <citation type="submission" date="2021-06" db="EMBL/GenBank/DDBJ databases">
        <title>Caerostris extrusa draft genome.</title>
        <authorList>
            <person name="Kono N."/>
            <person name="Arakawa K."/>
        </authorList>
    </citation>
    <scope>NUCLEOTIDE SEQUENCE [LARGE SCALE GENOMIC DNA]</scope>
</reference>